<dbReference type="AlphaFoldDB" id="A0A4Q7P5A6"/>
<dbReference type="Proteomes" id="UP000292262">
    <property type="component" value="Unassembled WGS sequence"/>
</dbReference>
<name>A0A4Q7P5A6_9FLAO</name>
<organism evidence="1 2">
    <name type="scientific">Aquimarina brevivitae</name>
    <dbReference type="NCBI Taxonomy" id="323412"/>
    <lineage>
        <taxon>Bacteria</taxon>
        <taxon>Pseudomonadati</taxon>
        <taxon>Bacteroidota</taxon>
        <taxon>Flavobacteriia</taxon>
        <taxon>Flavobacteriales</taxon>
        <taxon>Flavobacteriaceae</taxon>
        <taxon>Aquimarina</taxon>
    </lineage>
</organism>
<dbReference type="RefSeq" id="WP_165389056.1">
    <property type="nucleotide sequence ID" value="NZ_SGXE01000002.1"/>
</dbReference>
<proteinExistence type="predicted"/>
<sequence>MLNNILKLEGVQKLNQEAKKAVKGGTDYGNFETCLRLCGGSCTLSGRCFLMER</sequence>
<comment type="caution">
    <text evidence="1">The sequence shown here is derived from an EMBL/GenBank/DDBJ whole genome shotgun (WGS) entry which is preliminary data.</text>
</comment>
<evidence type="ECO:0000313" key="1">
    <source>
        <dbReference type="EMBL" id="RZS93902.1"/>
    </source>
</evidence>
<keyword evidence="2" id="KW-1185">Reference proteome</keyword>
<evidence type="ECO:0000313" key="2">
    <source>
        <dbReference type="Proteomes" id="UP000292262"/>
    </source>
</evidence>
<dbReference type="EMBL" id="SGXE01000002">
    <property type="protein sequence ID" value="RZS93902.1"/>
    <property type="molecule type" value="Genomic_DNA"/>
</dbReference>
<reference evidence="1 2" key="1">
    <citation type="submission" date="2019-02" db="EMBL/GenBank/DDBJ databases">
        <title>Genomic Encyclopedia of Type Strains, Phase IV (KMG-IV): sequencing the most valuable type-strain genomes for metagenomic binning, comparative biology and taxonomic classification.</title>
        <authorList>
            <person name="Goeker M."/>
        </authorList>
    </citation>
    <scope>NUCLEOTIDE SEQUENCE [LARGE SCALE GENOMIC DNA]</scope>
    <source>
        <strain evidence="1 2">DSM 17196</strain>
    </source>
</reference>
<protein>
    <submittedName>
        <fullName evidence="1">Uncharacterized protein</fullName>
    </submittedName>
</protein>
<gene>
    <name evidence="1" type="ORF">EV197_2483</name>
</gene>
<accession>A0A4Q7P5A6</accession>